<keyword evidence="8" id="KW-1185">Reference proteome</keyword>
<dbReference type="Gene3D" id="3.90.1200.10">
    <property type="match status" value="1"/>
</dbReference>
<dbReference type="SUPFAM" id="SSF56112">
    <property type="entry name" value="Protein kinase-like (PK-like)"/>
    <property type="match status" value="1"/>
</dbReference>
<sequence length="321" mass="36958">MNRIDYNTPIATLQQLLEAKGWIGEEQIVAVEKAGESNMNMVMKVDTDRRSFILKQSRPYVFKYPNVAAPEARTLTEYRFFKEIKSTSLVGQMPTILQFDAKDYLMMMDYVHNAKDMTYLYERREVPLDSFNSLMESLNILHGSSPVDYPSNIELRELNHQHIFHLPFLEENGFALDTVQPGLQSLAEPFKTDTALKQKVKELGAHYLEPGNVLLHGDYYPGSWMQTDEQIYIIDAEFSHYGFCEFDLGVMAGHLIMVTSDTSYLDRVLKAYAHEYEEQRVLQVAGTEIIRRLIGLAQLPLIRTLEEKSQLLDMAKKLLLS</sequence>
<evidence type="ECO:0000313" key="7">
    <source>
        <dbReference type="EMBL" id="MDN5212808.1"/>
    </source>
</evidence>
<name>A0ABT8L978_9BACT</name>
<organism evidence="7 8">
    <name type="scientific">Agaribacillus aureus</name>
    <dbReference type="NCBI Taxonomy" id="3051825"/>
    <lineage>
        <taxon>Bacteria</taxon>
        <taxon>Pseudomonadati</taxon>
        <taxon>Bacteroidota</taxon>
        <taxon>Cytophagia</taxon>
        <taxon>Cytophagales</taxon>
        <taxon>Splendidivirgaceae</taxon>
        <taxon>Agaribacillus</taxon>
    </lineage>
</organism>
<accession>A0ABT8L978</accession>
<keyword evidence="3" id="KW-0547">Nucleotide-binding</keyword>
<dbReference type="Proteomes" id="UP001172083">
    <property type="component" value="Unassembled WGS sequence"/>
</dbReference>
<evidence type="ECO:0000259" key="6">
    <source>
        <dbReference type="Pfam" id="PF01636"/>
    </source>
</evidence>
<keyword evidence="2" id="KW-0808">Transferase</keyword>
<dbReference type="Pfam" id="PF01636">
    <property type="entry name" value="APH"/>
    <property type="match status" value="1"/>
</dbReference>
<dbReference type="Gene3D" id="3.30.200.20">
    <property type="entry name" value="Phosphorylase Kinase, domain 1"/>
    <property type="match status" value="1"/>
</dbReference>
<comment type="caution">
    <text evidence="7">The sequence shown here is derived from an EMBL/GenBank/DDBJ whole genome shotgun (WGS) entry which is preliminary data.</text>
</comment>
<protein>
    <submittedName>
        <fullName evidence="7">Phosphotransferase</fullName>
    </submittedName>
</protein>
<evidence type="ECO:0000256" key="5">
    <source>
        <dbReference type="ARBA" id="ARBA00022840"/>
    </source>
</evidence>
<evidence type="ECO:0000256" key="1">
    <source>
        <dbReference type="ARBA" id="ARBA00010165"/>
    </source>
</evidence>
<feature type="domain" description="Aminoglycoside phosphotransferase" evidence="6">
    <location>
        <begin position="49"/>
        <end position="277"/>
    </location>
</feature>
<keyword evidence="5" id="KW-0067">ATP-binding</keyword>
<gene>
    <name evidence="7" type="ORF">QQ020_12155</name>
</gene>
<evidence type="ECO:0000313" key="8">
    <source>
        <dbReference type="Proteomes" id="UP001172083"/>
    </source>
</evidence>
<dbReference type="PANTHER" id="PTHR34273">
    <property type="entry name" value="METHYLTHIORIBOSE KINASE"/>
    <property type="match status" value="1"/>
</dbReference>
<comment type="similarity">
    <text evidence="1">Belongs to the methylthioribose kinase family.</text>
</comment>
<proteinExistence type="inferred from homology"/>
<dbReference type="InterPro" id="IPR011009">
    <property type="entry name" value="Kinase-like_dom_sf"/>
</dbReference>
<dbReference type="RefSeq" id="WP_346758125.1">
    <property type="nucleotide sequence ID" value="NZ_JAUJEB010000001.1"/>
</dbReference>
<evidence type="ECO:0000256" key="3">
    <source>
        <dbReference type="ARBA" id="ARBA00022741"/>
    </source>
</evidence>
<dbReference type="EMBL" id="JAUJEB010000001">
    <property type="protein sequence ID" value="MDN5212808.1"/>
    <property type="molecule type" value="Genomic_DNA"/>
</dbReference>
<evidence type="ECO:0000256" key="4">
    <source>
        <dbReference type="ARBA" id="ARBA00022777"/>
    </source>
</evidence>
<keyword evidence="4" id="KW-0418">Kinase</keyword>
<dbReference type="InterPro" id="IPR002575">
    <property type="entry name" value="Aminoglycoside_PTrfase"/>
</dbReference>
<dbReference type="PANTHER" id="PTHR34273:SF2">
    <property type="entry name" value="METHYLTHIORIBOSE KINASE"/>
    <property type="match status" value="1"/>
</dbReference>
<evidence type="ECO:0000256" key="2">
    <source>
        <dbReference type="ARBA" id="ARBA00022679"/>
    </source>
</evidence>
<reference evidence="7" key="1">
    <citation type="submission" date="2023-06" db="EMBL/GenBank/DDBJ databases">
        <title>Genomic of Agaribacillus aureum.</title>
        <authorList>
            <person name="Wang G."/>
        </authorList>
    </citation>
    <scope>NUCLEOTIDE SEQUENCE</scope>
    <source>
        <strain evidence="7">BMA12</strain>
    </source>
</reference>